<evidence type="ECO:0000256" key="1">
    <source>
        <dbReference type="SAM" id="Phobius"/>
    </source>
</evidence>
<dbReference type="InterPro" id="IPR007047">
    <property type="entry name" value="Flp_Fap"/>
</dbReference>
<dbReference type="AlphaFoldDB" id="A0A1I2UJE2"/>
<sequence>MAGDTNEGRDHDVRSTARSLGRRLRLFLRAEEGSTAIEYGLIVTFVALMLVGFLASFGDKLSGFFLSLASGIRTS</sequence>
<dbReference type="OrthoDB" id="5325135at2"/>
<keyword evidence="3" id="KW-1185">Reference proteome</keyword>
<dbReference type="EMBL" id="FOPM01000010">
    <property type="protein sequence ID" value="SFG75777.1"/>
    <property type="molecule type" value="Genomic_DNA"/>
</dbReference>
<dbReference type="Pfam" id="PF04964">
    <property type="entry name" value="Flp_Fap"/>
    <property type="match status" value="1"/>
</dbReference>
<reference evidence="3" key="1">
    <citation type="submission" date="2016-10" db="EMBL/GenBank/DDBJ databases">
        <authorList>
            <person name="Varghese N."/>
            <person name="Submissions S."/>
        </authorList>
    </citation>
    <scope>NUCLEOTIDE SEQUENCE [LARGE SCALE GENOMIC DNA]</scope>
    <source>
        <strain evidence="3">Gh-105</strain>
    </source>
</reference>
<protein>
    <submittedName>
        <fullName evidence="2">Flp pilus assembly protein, pilin Flp</fullName>
    </submittedName>
</protein>
<proteinExistence type="predicted"/>
<evidence type="ECO:0000313" key="2">
    <source>
        <dbReference type="EMBL" id="SFG75777.1"/>
    </source>
</evidence>
<evidence type="ECO:0000313" key="3">
    <source>
        <dbReference type="Proteomes" id="UP000199229"/>
    </source>
</evidence>
<name>A0A1I2UJE2_9HYPH</name>
<accession>A0A1I2UJE2</accession>
<dbReference type="Proteomes" id="UP000199229">
    <property type="component" value="Unassembled WGS sequence"/>
</dbReference>
<keyword evidence="1" id="KW-0812">Transmembrane</keyword>
<keyword evidence="1" id="KW-0472">Membrane</keyword>
<organism evidence="2 3">
    <name type="scientific">Methylobacterium gossipiicola</name>
    <dbReference type="NCBI Taxonomy" id="582675"/>
    <lineage>
        <taxon>Bacteria</taxon>
        <taxon>Pseudomonadati</taxon>
        <taxon>Pseudomonadota</taxon>
        <taxon>Alphaproteobacteria</taxon>
        <taxon>Hyphomicrobiales</taxon>
        <taxon>Methylobacteriaceae</taxon>
        <taxon>Methylobacterium</taxon>
    </lineage>
</organism>
<keyword evidence="1" id="KW-1133">Transmembrane helix</keyword>
<gene>
    <name evidence="2" type="ORF">SAMN05192565_11041</name>
</gene>
<feature type="transmembrane region" description="Helical" evidence="1">
    <location>
        <begin position="36"/>
        <end position="57"/>
    </location>
</feature>
<dbReference type="RefSeq" id="WP_091971716.1">
    <property type="nucleotide sequence ID" value="NZ_FOPM01000010.1"/>
</dbReference>